<dbReference type="PANTHER" id="PTHR21190:SF1">
    <property type="entry name" value="GH10077P"/>
    <property type="match status" value="1"/>
</dbReference>
<feature type="compositionally biased region" description="Low complexity" evidence="1">
    <location>
        <begin position="555"/>
        <end position="566"/>
    </location>
</feature>
<feature type="compositionally biased region" description="Basic residues" evidence="1">
    <location>
        <begin position="1444"/>
        <end position="1454"/>
    </location>
</feature>
<sequence length="1756" mass="188177">MPDIKPIASTSGSACFPSYDATLLSARMTTAVGQQTQQKQMAMPNPTEGTVFGLMKSLKEQPSTSTNNAVWPPGFTGFFSPLPQPTLIGGPWANHQQRAHRQHPHSGESANTTGASKLSPEPADALNATVSEVKPQKRHSPLEGVSDSSTIRGQASGTDSEVEKDEQHQRQQQTDELRQSFLATALSMMTATAAGPASSGLMGSLLPPETHKMMNGTKQASSEETNKSQMSTDLATWEELALASRFFPAFLPPGGSMDSAPTDLQVQDTIGQLGYLQPPPPPPNPSGLGVHLPTSNPFYMPADLEDHTSATSLSSALRFCTTASPANAFSSLFGCPNFNFLSTLPQSSRGDEDFCELCQKHFCNKYYLRKHKTDVHGIPTEPFTQNRRRDLPSKSFAPVDSETSKPALPMTSIDWTSVLPYSAPPLQSDEGTLEESAVCRKNSLDSQVNWGNQPPIQTGNNENAGCLTMMKSDDSVFWPKVTKQQKSLPVDDTVPFDASLFSLPVLKPPESSGTQRNSSVGSFGSTSYTKESNKVELSEHATFIPPTLSAATEGSSVTSANSVTSSKQTGGLNAGALDMFKSSMAAAKLADRVVCDLCRKELCNKYFLRTHKIKVHGLSPQEVGGPVPRSSLTKSFEKTTESAICTNMETSKAVTTVTSGVLVQKPGPLDFSVLASPFLGCGNATGGQPDKLPCPSIPFGSFHGFPLLSQIPAPLGGLPLPVPWFPMMTPTSTLPEDSNPFLPPPLTSTVVTPELSSVNSVQSEGRTASMHEEPQTRQSLASLPEPHQKVTDQQHFENGGVQSEEAQSVNWNRETQSSGEERRAAEPVHSAIQLMSANASVTCPLCDNPVGPRLFLPTHLTSAHGLSPTDPSFFIFVLGARMSDQPHPRRASSSDIQEIAGPDAAPLTDADSIKLTSPCDRTPTVGNNSTAAGHFLSYSAANLLCPRSVSSGLNSTPQSITDVVDVLQGAEKASNSTAPDNSCGLPPSNSDCDQLSPLTCAVPLSDSSSSSGSGGGFTSSHISDANPLLLPQHPALASVGRPSLMGSPGAATATSQIFSPFSLPASGDRASSAAGHLVIPPLGFIPLPVPHGPTTVSPSPCAFTSVAGEITPFRGPPQLVSTTKWNPVQLAATGLTTSTGSKLSQVSGAGQSRKSPNQMRVLCNICNKWICNKYFLRTHKANKHGITEGSTASPNLPSSNTMTSALTGTTAKTSCTVPVMSNAVSSQSCRGASLLPEIYDEGFIGFQKTAQTNVAPELEEKHRIPPQLGSGLSVLSMCPPFQLEALHSQIMADRRAEEKAVPEGSCEEFFALVSAAAAAAKAKEDAQLMQADLTRATMPWLFPSTLRSLSEVKDFQPFFSGLPSDIFDRNHERKTEAADRGYPLNLSLKFSPPSSAKSETVDSTSPNRTPPVKENSRQKTAAEEPYPSHEARLSGEHKASQRTVRPKRRLRRQGAPHSSTHTFSSRIPVYQSWASLRRYVTKLLTRVHGQISTVRNAEISSQRRSLRPVRAKFNRWRKRETRHRARGSAAKRDLRREVGKPTAGSQDCHPRQGEPWHNLCQTCGAWFNKRSQLEAHLYSTGHRRFSRPKSSSSLSQEALQTGVYNLSIKKPDVSRSPHGPFGTQLSSESSLPSLPEVVAASSESILSPTTVTPGSFPDVECSCSTVQETSEPSFLRCQTGIWWPRCVFEGPPGADDSPMELRIRPLPMGSLTGSIAPVSLPSNQFPFPLNNIQRISETCTPVIRPLSGLTETTPSM</sequence>
<feature type="compositionally biased region" description="Polar residues" evidence="1">
    <location>
        <begin position="1392"/>
        <end position="1407"/>
    </location>
</feature>
<dbReference type="PROSITE" id="PS00028">
    <property type="entry name" value="ZINC_FINGER_C2H2_1"/>
    <property type="match status" value="3"/>
</dbReference>
<feature type="region of interest" description="Disordered" evidence="1">
    <location>
        <begin position="735"/>
        <end position="784"/>
    </location>
</feature>
<feature type="domain" description="C2H2-type" evidence="2">
    <location>
        <begin position="595"/>
        <end position="616"/>
    </location>
</feature>
<protein>
    <recommendedName>
        <fullName evidence="2">C2H2-type domain-containing protein</fullName>
    </recommendedName>
</protein>
<organism evidence="3">
    <name type="scientific">Schistocephalus solidus</name>
    <name type="common">Tapeworm</name>
    <dbReference type="NCBI Taxonomy" id="70667"/>
    <lineage>
        <taxon>Eukaryota</taxon>
        <taxon>Metazoa</taxon>
        <taxon>Spiralia</taxon>
        <taxon>Lophotrochozoa</taxon>
        <taxon>Platyhelminthes</taxon>
        <taxon>Cestoda</taxon>
        <taxon>Eucestoda</taxon>
        <taxon>Diphyllobothriidea</taxon>
        <taxon>Diphyllobothriidae</taxon>
        <taxon>Schistocephalus</taxon>
    </lineage>
</organism>
<feature type="domain" description="C2H2-type" evidence="2">
    <location>
        <begin position="1560"/>
        <end position="1582"/>
    </location>
</feature>
<feature type="compositionally biased region" description="Polar residues" evidence="1">
    <location>
        <begin position="756"/>
        <end position="766"/>
    </location>
</feature>
<dbReference type="InterPro" id="IPR036236">
    <property type="entry name" value="Znf_C2H2_sf"/>
</dbReference>
<feature type="region of interest" description="Disordered" evidence="1">
    <location>
        <begin position="505"/>
        <end position="527"/>
    </location>
</feature>
<dbReference type="SMART" id="SM00355">
    <property type="entry name" value="ZnF_C2H2"/>
    <property type="match status" value="5"/>
</dbReference>
<feature type="compositionally biased region" description="Polar residues" evidence="1">
    <location>
        <begin position="800"/>
        <end position="818"/>
    </location>
</feature>
<evidence type="ECO:0000256" key="1">
    <source>
        <dbReference type="SAM" id="MobiDB-lite"/>
    </source>
</evidence>
<evidence type="ECO:0000259" key="2">
    <source>
        <dbReference type="PROSITE" id="PS00028"/>
    </source>
</evidence>
<feature type="region of interest" description="Disordered" evidence="1">
    <location>
        <begin position="194"/>
        <end position="227"/>
    </location>
</feature>
<proteinExistence type="predicted"/>
<feature type="compositionally biased region" description="Basic and acidic residues" evidence="1">
    <location>
        <begin position="1414"/>
        <end position="1439"/>
    </location>
</feature>
<accession>A0A0X3PNG4</accession>
<feature type="region of interest" description="Disordered" evidence="1">
    <location>
        <begin position="1377"/>
        <end position="1463"/>
    </location>
</feature>
<feature type="compositionally biased region" description="Basic residues" evidence="1">
    <location>
        <begin position="1517"/>
        <end position="1526"/>
    </location>
</feature>
<feature type="domain" description="C2H2-type" evidence="2">
    <location>
        <begin position="355"/>
        <end position="376"/>
    </location>
</feature>
<feature type="compositionally biased region" description="Basic and acidic residues" evidence="1">
    <location>
        <begin position="165"/>
        <end position="175"/>
    </location>
</feature>
<feature type="compositionally biased region" description="Polar residues" evidence="1">
    <location>
        <begin position="146"/>
        <end position="159"/>
    </location>
</feature>
<dbReference type="SUPFAM" id="SSF57667">
    <property type="entry name" value="beta-beta-alpha zinc fingers"/>
    <property type="match status" value="1"/>
</dbReference>
<evidence type="ECO:0000313" key="3">
    <source>
        <dbReference type="EMBL" id="JAP53294.1"/>
    </source>
</evidence>
<feature type="region of interest" description="Disordered" evidence="1">
    <location>
        <begin position="379"/>
        <end position="407"/>
    </location>
</feature>
<feature type="compositionally biased region" description="Polar residues" evidence="1">
    <location>
        <begin position="511"/>
        <end position="527"/>
    </location>
</feature>
<feature type="region of interest" description="Disordered" evidence="1">
    <location>
        <begin position="550"/>
        <end position="569"/>
    </location>
</feature>
<feature type="region of interest" description="Disordered" evidence="1">
    <location>
        <begin position="86"/>
        <end position="175"/>
    </location>
</feature>
<dbReference type="PANTHER" id="PTHR21190">
    <property type="entry name" value="GH10077P"/>
    <property type="match status" value="1"/>
</dbReference>
<dbReference type="EMBL" id="GEEE01009931">
    <property type="protein sequence ID" value="JAP53294.1"/>
    <property type="molecule type" value="Transcribed_RNA"/>
</dbReference>
<feature type="region of interest" description="Disordered" evidence="1">
    <location>
        <begin position="1517"/>
        <end position="1554"/>
    </location>
</feature>
<name>A0A0X3PNG4_SCHSO</name>
<dbReference type="InterPro" id="IPR013087">
    <property type="entry name" value="Znf_C2H2_type"/>
</dbReference>
<reference evidence="3" key="1">
    <citation type="submission" date="2016-01" db="EMBL/GenBank/DDBJ databases">
        <title>Reference transcriptome for the parasite Schistocephalus solidus: insights into the molecular evolution of parasitism.</title>
        <authorList>
            <person name="Hebert F.O."/>
            <person name="Grambauer S."/>
            <person name="Barber I."/>
            <person name="Landry C.R."/>
            <person name="Aubin-Horth N."/>
        </authorList>
    </citation>
    <scope>NUCLEOTIDE SEQUENCE</scope>
</reference>
<feature type="region of interest" description="Disordered" evidence="1">
    <location>
        <begin position="799"/>
        <end position="825"/>
    </location>
</feature>
<feature type="compositionally biased region" description="Polar residues" evidence="1">
    <location>
        <begin position="216"/>
        <end position="227"/>
    </location>
</feature>
<feature type="compositionally biased region" description="Basic and acidic residues" evidence="1">
    <location>
        <begin position="1530"/>
        <end position="1539"/>
    </location>
</feature>
<gene>
    <name evidence="3" type="ORF">TR114455</name>
</gene>